<sequence>MLTIINEDLSVFTVLCHIIDEEADEKFLMNEFNFGKDHFKSTDTMSIFSVNKN</sequence>
<dbReference type="VEuPathDB" id="FungiDB:CPSG_07617"/>
<evidence type="ECO:0000313" key="1">
    <source>
        <dbReference type="EMBL" id="EFW15990.1"/>
    </source>
</evidence>
<name>E9DCR5_COCPS</name>
<dbReference type="Proteomes" id="UP000002497">
    <property type="component" value="Unassembled WGS sequence"/>
</dbReference>
<reference evidence="2" key="2">
    <citation type="submission" date="2010-03" db="EMBL/GenBank/DDBJ databases">
        <title>The genome sequence of Coccidioides posadasii strain Silveira.</title>
        <authorList>
            <consortium name="The Broad Institute Genome Sequencing Center for Infectious Disease"/>
            <person name="Neafsey D."/>
            <person name="Orbach M."/>
            <person name="Henn M.R."/>
            <person name="Cole G.T."/>
            <person name="Galgiani J."/>
            <person name="Gardner M.J."/>
            <person name="Kirkland T.N."/>
            <person name="Taylor J.W."/>
            <person name="Young S.K."/>
            <person name="Zeng Q."/>
            <person name="Koehrsen M."/>
            <person name="Alvarado L."/>
            <person name="Berlin A."/>
            <person name="Borenstein D."/>
            <person name="Chapman S.B."/>
            <person name="Chen Z."/>
            <person name="Engels R."/>
            <person name="Freedman E."/>
            <person name="Gellesch M."/>
            <person name="Goldberg J."/>
            <person name="Griggs A."/>
            <person name="Gujja S."/>
            <person name="Heilman E."/>
            <person name="Heiman D."/>
            <person name="Howarth C."/>
            <person name="Jen D."/>
            <person name="Larson L."/>
            <person name="Mehta T."/>
            <person name="Neiman D."/>
            <person name="Park D."/>
            <person name="Pearson M."/>
            <person name="Richards J."/>
            <person name="Roberts A."/>
            <person name="Saif S."/>
            <person name="Shea T."/>
            <person name="Shenoy N."/>
            <person name="Sisk P."/>
            <person name="Stolte C."/>
            <person name="Sykes S."/>
            <person name="Walk T."/>
            <person name="White J."/>
            <person name="Yandava C."/>
            <person name="Haas B."/>
            <person name="Nusbaum C."/>
            <person name="Birren B."/>
        </authorList>
    </citation>
    <scope>NUCLEOTIDE SEQUENCE [LARGE SCALE GENOMIC DNA]</scope>
    <source>
        <strain evidence="2">RMSCC 757 / Silveira</strain>
    </source>
</reference>
<gene>
    <name evidence="1" type="ORF">CPSG_07617</name>
</gene>
<dbReference type="EMBL" id="GL636499">
    <property type="protein sequence ID" value="EFW15990.1"/>
    <property type="molecule type" value="Genomic_DNA"/>
</dbReference>
<keyword evidence="2" id="KW-1185">Reference proteome</keyword>
<accession>E9DCR5</accession>
<evidence type="ECO:0000313" key="2">
    <source>
        <dbReference type="Proteomes" id="UP000002497"/>
    </source>
</evidence>
<dbReference type="HOGENOM" id="CLU_3068529_0_0_1"/>
<reference evidence="2" key="1">
    <citation type="journal article" date="2010" name="Genome Res.">
        <title>Population genomic sequencing of Coccidioides fungi reveals recent hybridization and transposon control.</title>
        <authorList>
            <person name="Neafsey D.E."/>
            <person name="Barker B.M."/>
            <person name="Sharpton T.J."/>
            <person name="Stajich J.E."/>
            <person name="Park D.J."/>
            <person name="Whiston E."/>
            <person name="Hung C.-Y."/>
            <person name="McMahan C."/>
            <person name="White J."/>
            <person name="Sykes S."/>
            <person name="Heiman D."/>
            <person name="Young S."/>
            <person name="Zeng Q."/>
            <person name="Abouelleil A."/>
            <person name="Aftuck L."/>
            <person name="Bessette D."/>
            <person name="Brown A."/>
            <person name="FitzGerald M."/>
            <person name="Lui A."/>
            <person name="Macdonald J.P."/>
            <person name="Priest M."/>
            <person name="Orbach M.J."/>
            <person name="Galgiani J.N."/>
            <person name="Kirkland T.N."/>
            <person name="Cole G.T."/>
            <person name="Birren B.W."/>
            <person name="Henn M.R."/>
            <person name="Taylor J.W."/>
            <person name="Rounsley S.D."/>
        </authorList>
    </citation>
    <scope>NUCLEOTIDE SEQUENCE [LARGE SCALE GENOMIC DNA]</scope>
    <source>
        <strain evidence="2">RMSCC 757 / Silveira</strain>
    </source>
</reference>
<dbReference type="AlphaFoldDB" id="E9DCR5"/>
<proteinExistence type="predicted"/>
<organism evidence="2">
    <name type="scientific">Coccidioides posadasii (strain RMSCC 757 / Silveira)</name>
    <name type="common">Valley fever fungus</name>
    <dbReference type="NCBI Taxonomy" id="443226"/>
    <lineage>
        <taxon>Eukaryota</taxon>
        <taxon>Fungi</taxon>
        <taxon>Dikarya</taxon>
        <taxon>Ascomycota</taxon>
        <taxon>Pezizomycotina</taxon>
        <taxon>Eurotiomycetes</taxon>
        <taxon>Eurotiomycetidae</taxon>
        <taxon>Onygenales</taxon>
        <taxon>Onygenaceae</taxon>
        <taxon>Coccidioides</taxon>
    </lineage>
</organism>
<protein>
    <submittedName>
        <fullName evidence="1">Predicted protein</fullName>
    </submittedName>
</protein>